<feature type="domain" description="Ig-like" evidence="3">
    <location>
        <begin position="26"/>
        <end position="117"/>
    </location>
</feature>
<evidence type="ECO:0000313" key="5">
    <source>
        <dbReference type="Proteomes" id="UP001347796"/>
    </source>
</evidence>
<keyword evidence="2" id="KW-0812">Transmembrane</keyword>
<feature type="transmembrane region" description="Helical" evidence="2">
    <location>
        <begin position="5"/>
        <end position="24"/>
    </location>
</feature>
<dbReference type="EMBL" id="JAZGQO010000011">
    <property type="protein sequence ID" value="KAK6172869.1"/>
    <property type="molecule type" value="Genomic_DNA"/>
</dbReference>
<feature type="transmembrane region" description="Helical" evidence="2">
    <location>
        <begin position="138"/>
        <end position="161"/>
    </location>
</feature>
<proteinExistence type="predicted"/>
<dbReference type="PROSITE" id="PS50835">
    <property type="entry name" value="IG_LIKE"/>
    <property type="match status" value="1"/>
</dbReference>
<evidence type="ECO:0000313" key="4">
    <source>
        <dbReference type="EMBL" id="KAK6172869.1"/>
    </source>
</evidence>
<evidence type="ECO:0000259" key="3">
    <source>
        <dbReference type="PROSITE" id="PS50835"/>
    </source>
</evidence>
<comment type="caution">
    <text evidence="4">The sequence shown here is derived from an EMBL/GenBank/DDBJ whole genome shotgun (WGS) entry which is preliminary data.</text>
</comment>
<reference evidence="4 5" key="1">
    <citation type="submission" date="2024-01" db="EMBL/GenBank/DDBJ databases">
        <title>The genome of the rayed Mediterranean limpet Patella caerulea (Linnaeus, 1758).</title>
        <authorList>
            <person name="Anh-Thu Weber A."/>
            <person name="Halstead-Nussloch G."/>
        </authorList>
    </citation>
    <scope>NUCLEOTIDE SEQUENCE [LARGE SCALE GENOMIC DNA]</scope>
    <source>
        <strain evidence="4">AATW-2023a</strain>
        <tissue evidence="4">Whole specimen</tissue>
    </source>
</reference>
<dbReference type="InterPro" id="IPR036179">
    <property type="entry name" value="Ig-like_dom_sf"/>
</dbReference>
<accession>A0AAN8JBW7</accession>
<dbReference type="InterPro" id="IPR013783">
    <property type="entry name" value="Ig-like_fold"/>
</dbReference>
<keyword evidence="2" id="KW-0472">Membrane</keyword>
<dbReference type="AlphaFoldDB" id="A0AAN8JBW7"/>
<feature type="region of interest" description="Disordered" evidence="1">
    <location>
        <begin position="189"/>
        <end position="209"/>
    </location>
</feature>
<dbReference type="Gene3D" id="2.60.40.10">
    <property type="entry name" value="Immunoglobulins"/>
    <property type="match status" value="1"/>
</dbReference>
<name>A0AAN8JBW7_PATCE</name>
<keyword evidence="5" id="KW-1185">Reference proteome</keyword>
<keyword evidence="2" id="KW-1133">Transmembrane helix</keyword>
<dbReference type="Proteomes" id="UP001347796">
    <property type="component" value="Unassembled WGS sequence"/>
</dbReference>
<evidence type="ECO:0000256" key="1">
    <source>
        <dbReference type="SAM" id="MobiDB-lite"/>
    </source>
</evidence>
<dbReference type="SUPFAM" id="SSF48726">
    <property type="entry name" value="Immunoglobulin"/>
    <property type="match status" value="1"/>
</dbReference>
<gene>
    <name evidence="4" type="ORF">SNE40_016441</name>
</gene>
<protein>
    <recommendedName>
        <fullName evidence="3">Ig-like domain-containing protein</fullName>
    </recommendedName>
</protein>
<dbReference type="InterPro" id="IPR007110">
    <property type="entry name" value="Ig-like_dom"/>
</dbReference>
<sequence>MEVQCIYYVVIVAVLATVGADWSSDPEWSFQVYMNEDTSLRCNDSMVNIHPSAELWWHLPSGAKIHGYSVQRYEKYELMDDNGLRGGILKIKDVKSSDHGLYICMVYNGSQMTHKINRGLNLYGHLDRDNFNLYRTQVITAFVAALVFVVPLIAICFIYHFRYMSDAEKERKRNNKKYFNELHKALENGSDYPTKPYQHYDNPSYDTHL</sequence>
<organism evidence="4 5">
    <name type="scientific">Patella caerulea</name>
    <name type="common">Rayed Mediterranean limpet</name>
    <dbReference type="NCBI Taxonomy" id="87958"/>
    <lineage>
        <taxon>Eukaryota</taxon>
        <taxon>Metazoa</taxon>
        <taxon>Spiralia</taxon>
        <taxon>Lophotrochozoa</taxon>
        <taxon>Mollusca</taxon>
        <taxon>Gastropoda</taxon>
        <taxon>Patellogastropoda</taxon>
        <taxon>Patelloidea</taxon>
        <taxon>Patellidae</taxon>
        <taxon>Patella</taxon>
    </lineage>
</organism>
<evidence type="ECO:0000256" key="2">
    <source>
        <dbReference type="SAM" id="Phobius"/>
    </source>
</evidence>